<proteinExistence type="predicted"/>
<gene>
    <name evidence="1" type="ORF">pgond44_05670</name>
</gene>
<organism evidence="1 2">
    <name type="scientific">Psychroflexus gondwanensis ACAM 44</name>
    <dbReference type="NCBI Taxonomy" id="1189619"/>
    <lineage>
        <taxon>Bacteria</taxon>
        <taxon>Pseudomonadati</taxon>
        <taxon>Bacteroidota</taxon>
        <taxon>Flavobacteriia</taxon>
        <taxon>Flavobacteriales</taxon>
        <taxon>Flavobacteriaceae</taxon>
        <taxon>Psychroflexus</taxon>
    </lineage>
</organism>
<dbReference type="EMBL" id="APLF01000004">
    <property type="protein sequence ID" value="EMY82002.1"/>
    <property type="molecule type" value="Genomic_DNA"/>
</dbReference>
<keyword evidence="2" id="KW-1185">Reference proteome</keyword>
<dbReference type="AlphaFoldDB" id="N1WXV2"/>
<evidence type="ECO:0000313" key="1">
    <source>
        <dbReference type="EMBL" id="EMY82002.1"/>
    </source>
</evidence>
<evidence type="ECO:0008006" key="3">
    <source>
        <dbReference type="Google" id="ProtNLM"/>
    </source>
</evidence>
<reference evidence="1 2" key="1">
    <citation type="journal article" date="2014" name="Genome Biol. Evol.">
        <title>Extensive gene acquisition in the extremely psychrophilic bacterial species Psychroflexus torquis and the link to sea-ice ecosystem specialism.</title>
        <authorList>
            <person name="Feng S."/>
            <person name="Powell S.M."/>
            <person name="Wilson R."/>
            <person name="Bowman J.P."/>
        </authorList>
    </citation>
    <scope>NUCLEOTIDE SEQUENCE [LARGE SCALE GENOMIC DNA]</scope>
    <source>
        <strain evidence="1 2">ACAM 44</strain>
    </source>
</reference>
<sequence>MNYKDSHVQPINANPTAIAQGFTNAVAETILHEFVHYGEYQDEEWNSEESGLLFETDVYGQTVWRENALIILKNQ</sequence>
<dbReference type="RefSeq" id="WP_003437800.1">
    <property type="nucleotide sequence ID" value="NZ_APLF01000004.1"/>
</dbReference>
<evidence type="ECO:0000313" key="2">
    <source>
        <dbReference type="Proteomes" id="UP000012317"/>
    </source>
</evidence>
<name>N1WXV2_9FLAO</name>
<protein>
    <recommendedName>
        <fullName evidence="3">Tox-MPTase3 domain-containing protein</fullName>
    </recommendedName>
</protein>
<accession>N1WXV2</accession>
<comment type="caution">
    <text evidence="1">The sequence shown here is derived from an EMBL/GenBank/DDBJ whole genome shotgun (WGS) entry which is preliminary data.</text>
</comment>
<dbReference type="Proteomes" id="UP000012317">
    <property type="component" value="Unassembled WGS sequence"/>
</dbReference>
<dbReference type="STRING" id="1189619.pgond44_05670"/>